<proteinExistence type="predicted"/>
<evidence type="ECO:0000313" key="3">
    <source>
        <dbReference type="Proteomes" id="UP001596303"/>
    </source>
</evidence>
<gene>
    <name evidence="2" type="ORF">ACFQDM_18085</name>
</gene>
<dbReference type="NCBIfam" id="TIGR00199">
    <property type="entry name" value="PncC_domain"/>
    <property type="match status" value="1"/>
</dbReference>
<dbReference type="SUPFAM" id="SSF142433">
    <property type="entry name" value="CinA-like"/>
    <property type="match status" value="1"/>
</dbReference>
<evidence type="ECO:0000313" key="2">
    <source>
        <dbReference type="EMBL" id="MFC6199988.1"/>
    </source>
</evidence>
<dbReference type="Gene3D" id="3.90.950.20">
    <property type="entry name" value="CinA-like"/>
    <property type="match status" value="1"/>
</dbReference>
<name>A0ABW1SFB1_9PROT</name>
<dbReference type="RefSeq" id="WP_377381741.1">
    <property type="nucleotide sequence ID" value="NZ_JBHSSW010000066.1"/>
</dbReference>
<dbReference type="Proteomes" id="UP001596303">
    <property type="component" value="Unassembled WGS sequence"/>
</dbReference>
<comment type="caution">
    <text evidence="2">The sequence shown here is derived from an EMBL/GenBank/DDBJ whole genome shotgun (WGS) entry which is preliminary data.</text>
</comment>
<evidence type="ECO:0000259" key="1">
    <source>
        <dbReference type="Pfam" id="PF02464"/>
    </source>
</evidence>
<dbReference type="InterPro" id="IPR008136">
    <property type="entry name" value="CinA_C"/>
</dbReference>
<dbReference type="Pfam" id="PF02464">
    <property type="entry name" value="CinA"/>
    <property type="match status" value="1"/>
</dbReference>
<keyword evidence="3" id="KW-1185">Reference proteome</keyword>
<sequence length="164" mass="17478">MFSDKLLNMARLFLDDAQQRRLKVVTAESCTGGLVAALLVEIPGSSKVLERGFVTYSNKAKEEVLGIPGDLIADYGAVSEPIARAMAEGALEESRANMAISITGIAGPGGGTRLKPVGTVHFALARENAPIRHRMENFGDIGRSEIRMASVEVALQMMMESVSG</sequence>
<accession>A0ABW1SFB1</accession>
<feature type="domain" description="CinA C-terminal" evidence="1">
    <location>
        <begin position="10"/>
        <end position="160"/>
    </location>
</feature>
<reference evidence="3" key="1">
    <citation type="journal article" date="2019" name="Int. J. Syst. Evol. Microbiol.">
        <title>The Global Catalogue of Microorganisms (GCM) 10K type strain sequencing project: providing services to taxonomists for standard genome sequencing and annotation.</title>
        <authorList>
            <consortium name="The Broad Institute Genomics Platform"/>
            <consortium name="The Broad Institute Genome Sequencing Center for Infectious Disease"/>
            <person name="Wu L."/>
            <person name="Ma J."/>
        </authorList>
    </citation>
    <scope>NUCLEOTIDE SEQUENCE [LARGE SCALE GENOMIC DNA]</scope>
    <source>
        <strain evidence="3">CGMCC-1.15741</strain>
    </source>
</reference>
<dbReference type="InterPro" id="IPR036653">
    <property type="entry name" value="CinA-like_C"/>
</dbReference>
<organism evidence="2 3">
    <name type="scientific">Ponticaulis profundi</name>
    <dbReference type="NCBI Taxonomy" id="2665222"/>
    <lineage>
        <taxon>Bacteria</taxon>
        <taxon>Pseudomonadati</taxon>
        <taxon>Pseudomonadota</taxon>
        <taxon>Alphaproteobacteria</taxon>
        <taxon>Hyphomonadales</taxon>
        <taxon>Hyphomonadaceae</taxon>
        <taxon>Ponticaulis</taxon>
    </lineage>
</organism>
<dbReference type="EMBL" id="JBHSSW010000066">
    <property type="protein sequence ID" value="MFC6199988.1"/>
    <property type="molecule type" value="Genomic_DNA"/>
</dbReference>
<protein>
    <submittedName>
        <fullName evidence="2">CinA family protein</fullName>
    </submittedName>
</protein>